<keyword evidence="10" id="KW-0007">Acetylation</keyword>
<comment type="similarity">
    <text evidence="2 14">Belongs to the MYST (SAS/MOZ) family.</text>
</comment>
<evidence type="ECO:0000256" key="11">
    <source>
        <dbReference type="ARBA" id="ARBA00023242"/>
    </source>
</evidence>
<dbReference type="InterPro" id="IPR027267">
    <property type="entry name" value="AH/BAR_dom_sf"/>
</dbReference>
<dbReference type="PROSITE" id="PS50010">
    <property type="entry name" value="DH_2"/>
    <property type="match status" value="1"/>
</dbReference>
<evidence type="ECO:0000256" key="15">
    <source>
        <dbReference type="SAM" id="MobiDB-lite"/>
    </source>
</evidence>
<dbReference type="Gene3D" id="1.20.900.10">
    <property type="entry name" value="Dbl homology (DH) domain"/>
    <property type="match status" value="1"/>
</dbReference>
<comment type="caution">
    <text evidence="19">The sequence shown here is derived from an EMBL/GenBank/DDBJ whole genome shotgun (WGS) entry which is preliminary data.</text>
</comment>
<dbReference type="GO" id="GO:0035556">
    <property type="term" value="P:intracellular signal transduction"/>
    <property type="evidence" value="ECO:0007669"/>
    <property type="project" value="InterPro"/>
</dbReference>
<dbReference type="PANTHER" id="PTHR10615">
    <property type="entry name" value="HISTONE ACETYLTRANSFERASE"/>
    <property type="match status" value="1"/>
</dbReference>
<dbReference type="SUPFAM" id="SSF50044">
    <property type="entry name" value="SH3-domain"/>
    <property type="match status" value="1"/>
</dbReference>
<dbReference type="GO" id="GO:0005085">
    <property type="term" value="F:guanyl-nucleotide exchange factor activity"/>
    <property type="evidence" value="ECO:0007669"/>
    <property type="project" value="InterPro"/>
</dbReference>
<evidence type="ECO:0000256" key="4">
    <source>
        <dbReference type="ARBA" id="ARBA00022443"/>
    </source>
</evidence>
<keyword evidence="8" id="KW-0862">Zinc</keyword>
<dbReference type="InterPro" id="IPR040706">
    <property type="entry name" value="Zf-MYST"/>
</dbReference>
<dbReference type="Gene3D" id="1.10.10.10">
    <property type="entry name" value="Winged helix-like DNA-binding domain superfamily/Winged helix DNA-binding domain"/>
    <property type="match status" value="1"/>
</dbReference>
<feature type="compositionally biased region" description="Basic residues" evidence="15">
    <location>
        <begin position="462"/>
        <end position="481"/>
    </location>
</feature>
<dbReference type="PROSITE" id="PS00741">
    <property type="entry name" value="DH_1"/>
    <property type="match status" value="1"/>
</dbReference>
<evidence type="ECO:0000256" key="7">
    <source>
        <dbReference type="ARBA" id="ARBA00022771"/>
    </source>
</evidence>
<organism evidence="19 20">
    <name type="scientific">Thamnidium elegans</name>
    <dbReference type="NCBI Taxonomy" id="101142"/>
    <lineage>
        <taxon>Eukaryota</taxon>
        <taxon>Fungi</taxon>
        <taxon>Fungi incertae sedis</taxon>
        <taxon>Mucoromycota</taxon>
        <taxon>Mucoromycotina</taxon>
        <taxon>Mucoromycetes</taxon>
        <taxon>Mucorales</taxon>
        <taxon>Mucorineae</taxon>
        <taxon>Mucoraceae</taxon>
        <taxon>Thamnidium</taxon>
    </lineage>
</organism>
<dbReference type="CDD" id="cd00160">
    <property type="entry name" value="RhoGEF"/>
    <property type="match status" value="1"/>
</dbReference>
<comment type="catalytic activity">
    <reaction evidence="14">
        <text>L-lysyl-[protein] + acetyl-CoA = N(6)-acetyl-L-lysyl-[protein] + CoA + H(+)</text>
        <dbReference type="Rhea" id="RHEA:45948"/>
        <dbReference type="Rhea" id="RHEA-COMP:9752"/>
        <dbReference type="Rhea" id="RHEA-COMP:10731"/>
        <dbReference type="ChEBI" id="CHEBI:15378"/>
        <dbReference type="ChEBI" id="CHEBI:29969"/>
        <dbReference type="ChEBI" id="CHEBI:57287"/>
        <dbReference type="ChEBI" id="CHEBI:57288"/>
        <dbReference type="ChEBI" id="CHEBI:61930"/>
        <dbReference type="EC" id="2.3.1.48"/>
    </reaction>
</comment>
<dbReference type="InterPro" id="IPR036028">
    <property type="entry name" value="SH3-like_dom_sf"/>
</dbReference>
<dbReference type="EC" id="2.3.1.48" evidence="3 14"/>
<evidence type="ECO:0000256" key="8">
    <source>
        <dbReference type="ARBA" id="ARBA00022833"/>
    </source>
</evidence>
<dbReference type="InterPro" id="IPR016181">
    <property type="entry name" value="Acyl_CoA_acyltransferase"/>
</dbReference>
<feature type="region of interest" description="Disordered" evidence="15">
    <location>
        <begin position="503"/>
        <end position="525"/>
    </location>
</feature>
<evidence type="ECO:0000256" key="2">
    <source>
        <dbReference type="ARBA" id="ARBA00010107"/>
    </source>
</evidence>
<dbReference type="GO" id="GO:1990467">
    <property type="term" value="C:NuA3a histone acetyltransferase complex"/>
    <property type="evidence" value="ECO:0007669"/>
    <property type="project" value="TreeGrafter"/>
</dbReference>
<feature type="domain" description="MYST-type HAT" evidence="18">
    <location>
        <begin position="127"/>
        <end position="414"/>
    </location>
</feature>
<feature type="domain" description="DH" evidence="17">
    <location>
        <begin position="658"/>
        <end position="841"/>
    </location>
</feature>
<keyword evidence="5" id="KW-0808">Transferase</keyword>
<dbReference type="InterPro" id="IPR036388">
    <property type="entry name" value="WH-like_DNA-bd_sf"/>
</dbReference>
<dbReference type="InterPro" id="IPR000219">
    <property type="entry name" value="DH_dom"/>
</dbReference>
<protein>
    <recommendedName>
        <fullName evidence="3 14">Histone acetyltransferase</fullName>
        <ecNumber evidence="3 14">2.3.1.48</ecNumber>
    </recommendedName>
</protein>
<evidence type="ECO:0000259" key="16">
    <source>
        <dbReference type="PROSITE" id="PS50002"/>
    </source>
</evidence>
<evidence type="ECO:0000256" key="13">
    <source>
        <dbReference type="PROSITE-ProRule" id="PRU00192"/>
    </source>
</evidence>
<reference evidence="19" key="1">
    <citation type="submission" date="2021-01" db="EMBL/GenBank/DDBJ databases">
        <title>Metabolic potential, ecology and presence of endohyphal bacteria is reflected in genomic diversity of Mucoromycotina.</title>
        <authorList>
            <person name="Muszewska A."/>
            <person name="Okrasinska A."/>
            <person name="Steczkiewicz K."/>
            <person name="Drgas O."/>
            <person name="Orlowska M."/>
            <person name="Perlinska-Lenart U."/>
            <person name="Aleksandrzak-Piekarczyk T."/>
            <person name="Szatraj K."/>
            <person name="Zielenkiewicz U."/>
            <person name="Pilsyk S."/>
            <person name="Malc E."/>
            <person name="Mieczkowski P."/>
            <person name="Kruszewska J.S."/>
            <person name="Biernat P."/>
            <person name="Pawlowska J."/>
        </authorList>
    </citation>
    <scope>NUCLEOTIDE SEQUENCE</scope>
    <source>
        <strain evidence="19">WA0000018081</strain>
    </source>
</reference>
<accession>A0A8H7SP47</accession>
<evidence type="ECO:0000256" key="6">
    <source>
        <dbReference type="ARBA" id="ARBA00022723"/>
    </source>
</evidence>
<dbReference type="SMART" id="SM00325">
    <property type="entry name" value="RhoGEF"/>
    <property type="match status" value="1"/>
</dbReference>
<dbReference type="InterPro" id="IPR001452">
    <property type="entry name" value="SH3_domain"/>
</dbReference>
<keyword evidence="9" id="KW-0156">Chromatin regulator</keyword>
<dbReference type="GO" id="GO:0008270">
    <property type="term" value="F:zinc ion binding"/>
    <property type="evidence" value="ECO:0007669"/>
    <property type="project" value="UniProtKB-KW"/>
</dbReference>
<keyword evidence="6" id="KW-0479">Metal-binding</keyword>
<dbReference type="GO" id="GO:0003682">
    <property type="term" value="F:chromatin binding"/>
    <property type="evidence" value="ECO:0007669"/>
    <property type="project" value="TreeGrafter"/>
</dbReference>
<dbReference type="Gene3D" id="2.30.30.40">
    <property type="entry name" value="SH3 Domains"/>
    <property type="match status" value="1"/>
</dbReference>
<evidence type="ECO:0000259" key="18">
    <source>
        <dbReference type="PROSITE" id="PS51726"/>
    </source>
</evidence>
<dbReference type="PANTHER" id="PTHR10615:SF161">
    <property type="entry name" value="HISTONE ACETYLTRANSFERASE KAT7"/>
    <property type="match status" value="1"/>
</dbReference>
<dbReference type="SUPFAM" id="SSF55729">
    <property type="entry name" value="Acyl-CoA N-acyltransferases (Nat)"/>
    <property type="match status" value="1"/>
</dbReference>
<dbReference type="GO" id="GO:0003712">
    <property type="term" value="F:transcription coregulator activity"/>
    <property type="evidence" value="ECO:0007669"/>
    <property type="project" value="TreeGrafter"/>
</dbReference>
<keyword evidence="4 13" id="KW-0728">SH3 domain</keyword>
<evidence type="ECO:0000256" key="9">
    <source>
        <dbReference type="ARBA" id="ARBA00022853"/>
    </source>
</evidence>
<evidence type="ECO:0000259" key="17">
    <source>
        <dbReference type="PROSITE" id="PS50010"/>
    </source>
</evidence>
<feature type="active site" description="Proton donor/acceptor" evidence="12">
    <location>
        <position position="303"/>
    </location>
</feature>
<dbReference type="FunFam" id="3.40.630.30:FF:000001">
    <property type="entry name" value="Histone acetyltransferase"/>
    <property type="match status" value="1"/>
</dbReference>
<keyword evidence="20" id="KW-1185">Reference proteome</keyword>
<feature type="region of interest" description="Disordered" evidence="15">
    <location>
        <begin position="92"/>
        <end position="112"/>
    </location>
</feature>
<dbReference type="InterPro" id="IPR002717">
    <property type="entry name" value="HAT_MYST-type"/>
</dbReference>
<name>A0A8H7SP47_9FUNG</name>
<dbReference type="Proteomes" id="UP000613177">
    <property type="component" value="Unassembled WGS sequence"/>
</dbReference>
<comment type="subcellular location">
    <subcellularLocation>
        <location evidence="1 14">Nucleus</location>
    </subcellularLocation>
</comment>
<feature type="compositionally biased region" description="Polar residues" evidence="15">
    <location>
        <begin position="511"/>
        <end position="525"/>
    </location>
</feature>
<sequence length="1163" mass="133806">MTISKKQYQVRRTSTRAIHNPKIDTHGPFVPQYSSVETLYSSHGVDLGEQYTRGLPRQQCLDRFENAKHLAEADSSRKRVLRQRIQKIKPVKRRRLVHTPSSDSSSDSQIQQLPTKSFLPIPLRHQENVGHISKIEIGGYIIDVWYLAPYPEEYSKLDVLYVCEYCLKYIKSSYIAKRHKVKCTMKHPPGDEIYRDGIISIFEVDGRKNKIYCQNLCLLAKMFLDHKTLYYDVEPFLFYILTETDQDGCHFVGYFSKEKQSLLDYNLSCIMTLPAYQRKGYGQFLIDFSYLLSKKEGKIGSPEKPLSDLGLLSYRKYWLNMIQQVLEKRETITLQGKIIFIIYIYIYISSSLLKYNIIELSKATCITINDIVTTLEYNQLLKQKEDGQYDILIGQDNIKTNRLYAKGELLTWVPYMVAAKGDAGILNIPREYTQQQQQHLYHQNESISSSDISTDAILSTRQKTKKRLTRSGKRKRKKNTMPRRITAVAKNISDLSDHFPLKRNHNDLPASKTTPSLWSSSNGSSIRAVPRTGSFVTELSKRLAISEKKGEPVSHTILSMRRSAPNFEEPSLPVTTSMHHIVNRKSVPNSSSSPSLVIPPAMIKRSTTGTSISSSNSSVSASSNKRNNWHFTHWFSHPPLPSSLTTTVESQPQPSASKRARIIQELISTEKNYQTDMELIKEIYYDEAHQVFSKIEIKHIFINLLDIISFEKEFISILDNACCEQDSEITIGTAFSIIMTRMDQLYGDYCKKHEDAATKIQEISSRSNVQTFFLKCKEKLQGRTMCWDLPSLLIKPVQRVLKYPLLLKEIVASTPEHHPDYDQLIIVTHEIQQMADHINEMKRRKDMVEQLIIDKKKIDRNVVQGINKKITRRVHRKKQLSTGQDASFDHLYKQFESRQEIAKQFEKGAQEWLAKIKQNINALSDLVHSLEAVYGDSDGIGLRSMRAFKKLVFQLEINSVISAEQYISLNAHLLDELPVFISLTVTYFDIIVSEFTRVQATYWRKSKLEWKSLTIEQPFGREHTWTSIESDYQTTIKRIQPRIDEIILKPRDSGCFILPSNPSTVSIDQVTPSPKLKTNKKYDSLFSESQPVFQCIALVDYESPEKLQVQEGDLIQIWLPTNTMHSDSATVSTNASSTEWWYGSLANNSEVYGWLPSNICERV</sequence>
<dbReference type="SUPFAM" id="SSF103657">
    <property type="entry name" value="BAR/IMD domain-like"/>
    <property type="match status" value="1"/>
</dbReference>
<dbReference type="Gene3D" id="3.40.630.30">
    <property type="match status" value="1"/>
</dbReference>
<evidence type="ECO:0000256" key="12">
    <source>
        <dbReference type="PIRSR" id="PIRSR602717-51"/>
    </source>
</evidence>
<dbReference type="FunFam" id="3.30.60.60:FF:000001">
    <property type="entry name" value="Histone acetyltransferase"/>
    <property type="match status" value="1"/>
</dbReference>
<dbReference type="InterPro" id="IPR001331">
    <property type="entry name" value="GDS_CDC24_CS"/>
</dbReference>
<evidence type="ECO:0000256" key="5">
    <source>
        <dbReference type="ARBA" id="ARBA00022679"/>
    </source>
</evidence>
<dbReference type="Pfam" id="PF01853">
    <property type="entry name" value="MOZ_SAS"/>
    <property type="match status" value="1"/>
</dbReference>
<feature type="domain" description="SH3" evidence="16">
    <location>
        <begin position="1090"/>
        <end position="1163"/>
    </location>
</feature>
<dbReference type="GO" id="GO:0031507">
    <property type="term" value="P:heterochromatin formation"/>
    <property type="evidence" value="ECO:0007669"/>
    <property type="project" value="UniProtKB-ARBA"/>
</dbReference>
<dbReference type="PROSITE" id="PS51726">
    <property type="entry name" value="MYST_HAT"/>
    <property type="match status" value="1"/>
</dbReference>
<dbReference type="InterPro" id="IPR050603">
    <property type="entry name" value="MYST_HAT"/>
</dbReference>
<evidence type="ECO:0000256" key="10">
    <source>
        <dbReference type="ARBA" id="ARBA00022990"/>
    </source>
</evidence>
<dbReference type="EMBL" id="JAEPRE010000144">
    <property type="protein sequence ID" value="KAG2231583.1"/>
    <property type="molecule type" value="Genomic_DNA"/>
</dbReference>
<dbReference type="Gene3D" id="3.30.60.60">
    <property type="entry name" value="N-acetyl transferase-like"/>
    <property type="match status" value="1"/>
</dbReference>
<dbReference type="Pfam" id="PF00621">
    <property type="entry name" value="RhoGEF"/>
    <property type="match status" value="1"/>
</dbReference>
<keyword evidence="11 14" id="KW-0539">Nucleus</keyword>
<gene>
    <name evidence="19" type="ORF">INT48_003683</name>
</gene>
<evidence type="ECO:0000256" key="14">
    <source>
        <dbReference type="RuleBase" id="RU361211"/>
    </source>
</evidence>
<evidence type="ECO:0000256" key="3">
    <source>
        <dbReference type="ARBA" id="ARBA00013184"/>
    </source>
</evidence>
<dbReference type="InterPro" id="IPR035899">
    <property type="entry name" value="DBL_dom_sf"/>
</dbReference>
<dbReference type="GO" id="GO:0004402">
    <property type="term" value="F:histone acetyltransferase activity"/>
    <property type="evidence" value="ECO:0007669"/>
    <property type="project" value="InterPro"/>
</dbReference>
<proteinExistence type="inferred from homology"/>
<dbReference type="Pfam" id="PF17772">
    <property type="entry name" value="zf-MYST"/>
    <property type="match status" value="1"/>
</dbReference>
<evidence type="ECO:0000256" key="1">
    <source>
        <dbReference type="ARBA" id="ARBA00004123"/>
    </source>
</evidence>
<evidence type="ECO:0000313" key="19">
    <source>
        <dbReference type="EMBL" id="KAG2231583.1"/>
    </source>
</evidence>
<evidence type="ECO:0000313" key="20">
    <source>
        <dbReference type="Proteomes" id="UP000613177"/>
    </source>
</evidence>
<keyword evidence="7" id="KW-0863">Zinc-finger</keyword>
<dbReference type="PROSITE" id="PS50002">
    <property type="entry name" value="SH3"/>
    <property type="match status" value="1"/>
</dbReference>
<dbReference type="SUPFAM" id="SSF48065">
    <property type="entry name" value="DBL homology domain (DH-domain)"/>
    <property type="match status" value="1"/>
</dbReference>
<dbReference type="Gene3D" id="1.20.1270.60">
    <property type="entry name" value="Arfaptin homology (AH) domain/BAR domain"/>
    <property type="match status" value="2"/>
</dbReference>
<dbReference type="GO" id="GO:0006357">
    <property type="term" value="P:regulation of transcription by RNA polymerase II"/>
    <property type="evidence" value="ECO:0007669"/>
    <property type="project" value="TreeGrafter"/>
</dbReference>
<feature type="region of interest" description="Disordered" evidence="15">
    <location>
        <begin position="452"/>
        <end position="483"/>
    </location>
</feature>
<dbReference type="GO" id="GO:0005634">
    <property type="term" value="C:nucleus"/>
    <property type="evidence" value="ECO:0007669"/>
    <property type="project" value="UniProtKB-SubCell"/>
</dbReference>
<dbReference type="AlphaFoldDB" id="A0A8H7SP47"/>